<comment type="subcellular location">
    <subcellularLocation>
        <location evidence="1">Nucleus envelope</location>
    </subcellularLocation>
</comment>
<feature type="compositionally biased region" description="Low complexity" evidence="4">
    <location>
        <begin position="190"/>
        <end position="201"/>
    </location>
</feature>
<accession>A0A8H6EXR2</accession>
<dbReference type="GO" id="GO:0016973">
    <property type="term" value="P:poly(A)+ mRNA export from nucleus"/>
    <property type="evidence" value="ECO:0007669"/>
    <property type="project" value="TreeGrafter"/>
</dbReference>
<comment type="caution">
    <text evidence="5">The sequence shown here is derived from an EMBL/GenBank/DDBJ whole genome shotgun (WGS) entry which is preliminary data.</text>
</comment>
<evidence type="ECO:0000256" key="4">
    <source>
        <dbReference type="SAM" id="MobiDB-lite"/>
    </source>
</evidence>
<dbReference type="AlphaFoldDB" id="A0A8H6EXR2"/>
<dbReference type="Pfam" id="PF04097">
    <property type="entry name" value="Nic96"/>
    <property type="match status" value="1"/>
</dbReference>
<evidence type="ECO:0000256" key="2">
    <source>
        <dbReference type="ARBA" id="ARBA00010186"/>
    </source>
</evidence>
<dbReference type="PANTHER" id="PTHR11225:SF4">
    <property type="entry name" value="NUCLEAR PORE COMPLEX PROTEIN NUP93"/>
    <property type="match status" value="1"/>
</dbReference>
<comment type="similarity">
    <text evidence="2">Belongs to the nucleoporin interacting component (NIC) family.</text>
</comment>
<dbReference type="InterPro" id="IPR007231">
    <property type="entry name" value="Nucleoporin_int_Nup93/Nic96"/>
</dbReference>
<name>A0A8H6EXR2_DEKBR</name>
<dbReference type="GO" id="GO:0006606">
    <property type="term" value="P:protein import into nucleus"/>
    <property type="evidence" value="ECO:0007669"/>
    <property type="project" value="TreeGrafter"/>
</dbReference>
<dbReference type="GO" id="GO:0005643">
    <property type="term" value="C:nuclear pore"/>
    <property type="evidence" value="ECO:0007669"/>
    <property type="project" value="InterPro"/>
</dbReference>
<evidence type="ECO:0000313" key="5">
    <source>
        <dbReference type="EMBL" id="KAF6014121.1"/>
    </source>
</evidence>
<evidence type="ECO:0000256" key="1">
    <source>
        <dbReference type="ARBA" id="ARBA00004259"/>
    </source>
</evidence>
<organism evidence="5 6">
    <name type="scientific">Dekkera bruxellensis</name>
    <name type="common">Brettanomyces custersii</name>
    <dbReference type="NCBI Taxonomy" id="5007"/>
    <lineage>
        <taxon>Eukaryota</taxon>
        <taxon>Fungi</taxon>
        <taxon>Dikarya</taxon>
        <taxon>Ascomycota</taxon>
        <taxon>Saccharomycotina</taxon>
        <taxon>Pichiomycetes</taxon>
        <taxon>Pichiales</taxon>
        <taxon>Pichiaceae</taxon>
        <taxon>Brettanomyces</taxon>
    </lineage>
</organism>
<feature type="region of interest" description="Disordered" evidence="4">
    <location>
        <begin position="1"/>
        <end position="44"/>
    </location>
</feature>
<feature type="compositionally biased region" description="Polar residues" evidence="4">
    <location>
        <begin position="1"/>
        <end position="15"/>
    </location>
</feature>
<dbReference type="Proteomes" id="UP000568158">
    <property type="component" value="Unassembled WGS sequence"/>
</dbReference>
<evidence type="ECO:0008006" key="7">
    <source>
        <dbReference type="Google" id="ProtNLM"/>
    </source>
</evidence>
<keyword evidence="3" id="KW-0539">Nucleus</keyword>
<feature type="region of interest" description="Disordered" evidence="4">
    <location>
        <begin position="319"/>
        <end position="346"/>
    </location>
</feature>
<sequence length="1019" mass="111710">MASTMPNTAALSNSGDKTEKTLASSLGELVQASKNLPRRSNGVGSLRRSLAEIRRRAVDMRKYNKEGAKRNPYSKVHYLMMGKGITIEDMEDELRSIDVRPVGSDASAVVPGRRQAAGKAEKADGAGAFGDVGDYMAAQRHESILSAIEQSLSTSARDFDRFVSDNVSAEWKKSTRNVESALQSILKPAQQPQALAQGQAPQPQPHTGTFDKEKKTALAWRSRPSTNILSAQYTFGDVGKDAGSAVRANPNVSLALRRKFELYAQVVYNLNEARQAGHWYPICTVFADLAKHEMTTRAKQMHEAWMIVRDVCGEGDAEREEAKQRRVAGAGSANSASSTSASRPARLEERKFARAYTGEEAQLRQKIVARSRAYLEEQFLDHVTELYAKVAGGAAPASNAQKVQKFVELTRKGKNGKWKVENLTFVNLVPIWATLFYLMRAGCYDEALALVESNVDGFQKLERSFPLYMRAYCASAAHALPADLHGRLANEFNQYFRRLGAQKMDPYKYAVYKLIGRCDLARRDLPSVALTTEDWLWYHLGLVRESGSAGADVGAGSAGAVSAGSADSASSAGADGAFDGPLQPEIYRLADLQQAVVSLGASAFDGSRSNPLYLQVLLLTGQYERAVKHVFESSEMDAVHLAVGLAYYGLLRVAVSAGGAESTLGAPDAPAIRLMHVSAQGVASIDFPRLVGHYVRAFKLSDPRVAAEYLVQICMCQNTQNPELEKQQIAICQQAVRDLVLETREFVILLGRIDKSGSRVPGVVEKRRKLLCLDDSAAFLHNIAEKAARSAEQEGRPYDCILLYQLAEEYETVLATVNVLLGDFAAAADFRTPLGPVVQADRILGEANIVKLARRLLKMYSGSAEMLARTSASRRHTCDALLQLIDLFVDFTSSAPDLVDILARVKSLGLTPCSPDLSMDQIRAKADEFSALDEPLARCVPNMLIVQMSCISQLLYDLQQGIDAVRFDRLAGSQTNGSKDEKIRQLRLMSKYCMVYAGMVQYKMPQEVYRTLVSLEADV</sequence>
<dbReference type="PANTHER" id="PTHR11225">
    <property type="entry name" value="NUCLEAR PORE COMPLEX PROTEIN NUP93 NUCLEOPORIN NUP93 DEAD EYE PROTEIN"/>
    <property type="match status" value="1"/>
</dbReference>
<feature type="region of interest" description="Disordered" evidence="4">
    <location>
        <begin position="190"/>
        <end position="215"/>
    </location>
</feature>
<feature type="compositionally biased region" description="Low complexity" evidence="4">
    <location>
        <begin position="327"/>
        <end position="344"/>
    </location>
</feature>
<dbReference type="GO" id="GO:0017056">
    <property type="term" value="F:structural constituent of nuclear pore"/>
    <property type="evidence" value="ECO:0007669"/>
    <property type="project" value="InterPro"/>
</dbReference>
<protein>
    <recommendedName>
        <fullName evidence="7">Nuclear pore protein</fullName>
    </recommendedName>
</protein>
<reference evidence="5 6" key="1">
    <citation type="journal article" date="2020" name="Appl. Microbiol. Biotechnol.">
        <title>Targeted gene deletion in Brettanomyces bruxellensis with an expression-free CRISPR-Cas9 system.</title>
        <authorList>
            <person name="Varela C."/>
            <person name="Bartel C."/>
            <person name="Onetto C."/>
            <person name="Borneman A."/>
        </authorList>
    </citation>
    <scope>NUCLEOTIDE SEQUENCE [LARGE SCALE GENOMIC DNA]</scope>
    <source>
        <strain evidence="5 6">AWRI1613</strain>
    </source>
</reference>
<evidence type="ECO:0000256" key="3">
    <source>
        <dbReference type="ARBA" id="ARBA00023242"/>
    </source>
</evidence>
<evidence type="ECO:0000313" key="6">
    <source>
        <dbReference type="Proteomes" id="UP000568158"/>
    </source>
</evidence>
<proteinExistence type="inferred from homology"/>
<gene>
    <name evidence="5" type="ORF">HII12_001447</name>
</gene>
<dbReference type="EMBL" id="JABCYN010000015">
    <property type="protein sequence ID" value="KAF6014121.1"/>
    <property type="molecule type" value="Genomic_DNA"/>
</dbReference>